<dbReference type="GO" id="GO:0005634">
    <property type="term" value="C:nucleus"/>
    <property type="evidence" value="ECO:0007669"/>
    <property type="project" value="UniProtKB-SubCell"/>
</dbReference>
<name>A0A9Q1FIK3_SYNKA</name>
<protein>
    <recommendedName>
        <fullName evidence="6">PDZ domain-containing protein</fullName>
    </recommendedName>
</protein>
<keyword evidence="5" id="KW-1185">Reference proteome</keyword>
<gene>
    <name evidence="4" type="ORF">SKAU_G00161300</name>
</gene>
<dbReference type="PANTHER" id="PTHR23348">
    <property type="entry name" value="PERIAXIN/AHNAK"/>
    <property type="match status" value="1"/>
</dbReference>
<dbReference type="AlphaFoldDB" id="A0A9Q1FIK3"/>
<sequence length="225" mass="24540">MNGRTRTRSFSENLVLDDSEKGGVVITDIKNVSFADRSGLKEGDEIVGATIHFDNLKKDDVVNLLKLIEPFDNQMQVLTREDLKTSLSLSSLNTHSKVPEDMLKDSYNKLYKRKVKKFLKPDSSLSGTDEDLTVELKSPSGKLNAAGPELNLEGPNLKGTTLNGEVPSVNAKTPDLRMPKFGLQGSNPDVRLPDVTLNQPAIDTNLSLPRSSFAGPFALRSKGGT</sequence>
<comment type="subcellular location">
    <subcellularLocation>
        <location evidence="1">Nucleus</location>
    </subcellularLocation>
</comment>
<keyword evidence="2" id="KW-0539">Nucleus</keyword>
<dbReference type="OrthoDB" id="8058206at2759"/>
<dbReference type="Gene3D" id="2.30.42.10">
    <property type="match status" value="1"/>
</dbReference>
<proteinExistence type="predicted"/>
<organism evidence="4 5">
    <name type="scientific">Synaphobranchus kaupii</name>
    <name type="common">Kaup's arrowtooth eel</name>
    <dbReference type="NCBI Taxonomy" id="118154"/>
    <lineage>
        <taxon>Eukaryota</taxon>
        <taxon>Metazoa</taxon>
        <taxon>Chordata</taxon>
        <taxon>Craniata</taxon>
        <taxon>Vertebrata</taxon>
        <taxon>Euteleostomi</taxon>
        <taxon>Actinopterygii</taxon>
        <taxon>Neopterygii</taxon>
        <taxon>Teleostei</taxon>
        <taxon>Anguilliformes</taxon>
        <taxon>Synaphobranchidae</taxon>
        <taxon>Synaphobranchus</taxon>
    </lineage>
</organism>
<comment type="caution">
    <text evidence="4">The sequence shown here is derived from an EMBL/GenBank/DDBJ whole genome shotgun (WGS) entry which is preliminary data.</text>
</comment>
<dbReference type="InterPro" id="IPR036034">
    <property type="entry name" value="PDZ_sf"/>
</dbReference>
<feature type="region of interest" description="Disordered" evidence="3">
    <location>
        <begin position="139"/>
        <end position="174"/>
    </location>
</feature>
<evidence type="ECO:0008006" key="6">
    <source>
        <dbReference type="Google" id="ProtNLM"/>
    </source>
</evidence>
<dbReference type="GO" id="GO:0043034">
    <property type="term" value="C:costamere"/>
    <property type="evidence" value="ECO:0007669"/>
    <property type="project" value="TreeGrafter"/>
</dbReference>
<evidence type="ECO:0000256" key="2">
    <source>
        <dbReference type="ARBA" id="ARBA00023242"/>
    </source>
</evidence>
<dbReference type="EMBL" id="JAINUF010000005">
    <property type="protein sequence ID" value="KAJ8359605.1"/>
    <property type="molecule type" value="Genomic_DNA"/>
</dbReference>
<evidence type="ECO:0000313" key="4">
    <source>
        <dbReference type="EMBL" id="KAJ8359605.1"/>
    </source>
</evidence>
<reference evidence="4" key="1">
    <citation type="journal article" date="2023" name="Science">
        <title>Genome structures resolve the early diversification of teleost fishes.</title>
        <authorList>
            <person name="Parey E."/>
            <person name="Louis A."/>
            <person name="Montfort J."/>
            <person name="Bouchez O."/>
            <person name="Roques C."/>
            <person name="Iampietro C."/>
            <person name="Lluch J."/>
            <person name="Castinel A."/>
            <person name="Donnadieu C."/>
            <person name="Desvignes T."/>
            <person name="Floi Bucao C."/>
            <person name="Jouanno E."/>
            <person name="Wen M."/>
            <person name="Mejri S."/>
            <person name="Dirks R."/>
            <person name="Jansen H."/>
            <person name="Henkel C."/>
            <person name="Chen W.J."/>
            <person name="Zahm M."/>
            <person name="Cabau C."/>
            <person name="Klopp C."/>
            <person name="Thompson A.W."/>
            <person name="Robinson-Rechavi M."/>
            <person name="Braasch I."/>
            <person name="Lecointre G."/>
            <person name="Bobe J."/>
            <person name="Postlethwait J.H."/>
            <person name="Berthelot C."/>
            <person name="Roest Crollius H."/>
            <person name="Guiguen Y."/>
        </authorList>
    </citation>
    <scope>NUCLEOTIDE SEQUENCE</scope>
    <source>
        <strain evidence="4">WJC10195</strain>
    </source>
</reference>
<dbReference type="SUPFAM" id="SSF50156">
    <property type="entry name" value="PDZ domain-like"/>
    <property type="match status" value="1"/>
</dbReference>
<dbReference type="PANTHER" id="PTHR23348:SF47">
    <property type="entry name" value="NEUROBLAST DIFFERENTIATION-ASSOCIATED PROTEIN AHNAK"/>
    <property type="match status" value="1"/>
</dbReference>
<evidence type="ECO:0000256" key="3">
    <source>
        <dbReference type="SAM" id="MobiDB-lite"/>
    </source>
</evidence>
<dbReference type="Proteomes" id="UP001152622">
    <property type="component" value="Chromosome 5"/>
</dbReference>
<dbReference type="GO" id="GO:0043484">
    <property type="term" value="P:regulation of RNA splicing"/>
    <property type="evidence" value="ECO:0007669"/>
    <property type="project" value="TreeGrafter"/>
</dbReference>
<evidence type="ECO:0000256" key="1">
    <source>
        <dbReference type="ARBA" id="ARBA00004123"/>
    </source>
</evidence>
<accession>A0A9Q1FIK3</accession>
<evidence type="ECO:0000313" key="5">
    <source>
        <dbReference type="Proteomes" id="UP001152622"/>
    </source>
</evidence>
<dbReference type="InterPro" id="IPR052082">
    <property type="entry name" value="Myelin_sheath_structural"/>
</dbReference>